<dbReference type="Pfam" id="PF13375">
    <property type="entry name" value="RnfC_N"/>
    <property type="match status" value="1"/>
</dbReference>
<dbReference type="EMBL" id="CDRZ01000239">
    <property type="protein sequence ID" value="CEO89260.1"/>
    <property type="molecule type" value="Genomic_DNA"/>
</dbReference>
<accession>A0A0B7MGS9</accession>
<dbReference type="Pfam" id="PF10531">
    <property type="entry name" value="SLBB"/>
    <property type="match status" value="1"/>
</dbReference>
<dbReference type="SUPFAM" id="SSF142019">
    <property type="entry name" value="Nqo1 FMN-binding domain-like"/>
    <property type="match status" value="1"/>
</dbReference>
<dbReference type="GO" id="GO:0005886">
    <property type="term" value="C:plasma membrane"/>
    <property type="evidence" value="ECO:0007669"/>
    <property type="project" value="UniProtKB-SubCell"/>
</dbReference>
<dbReference type="PROSITE" id="PS51379">
    <property type="entry name" value="4FE4S_FER_2"/>
    <property type="match status" value="1"/>
</dbReference>
<comment type="subunit">
    <text evidence="8">The complex is composed of six subunits: RnfA, RnfB, RnfC, RnfD, RnfE and RnfG.</text>
</comment>
<evidence type="ECO:0000256" key="3">
    <source>
        <dbReference type="ARBA" id="ARBA00022723"/>
    </source>
</evidence>
<evidence type="ECO:0000256" key="6">
    <source>
        <dbReference type="ARBA" id="ARBA00023004"/>
    </source>
</evidence>
<dbReference type="GO" id="GO:0009055">
    <property type="term" value="F:electron transfer activity"/>
    <property type="evidence" value="ECO:0007669"/>
    <property type="project" value="InterPro"/>
</dbReference>
<evidence type="ECO:0000259" key="9">
    <source>
        <dbReference type="PROSITE" id="PS51379"/>
    </source>
</evidence>
<reference evidence="11" key="1">
    <citation type="submission" date="2015-01" db="EMBL/GenBank/DDBJ databases">
        <authorList>
            <person name="Manzoor Shahid"/>
            <person name="Zubair Saima"/>
        </authorList>
    </citation>
    <scope>NUCLEOTIDE SEQUENCE [LARGE SCALE GENOMIC DNA]</scope>
    <source>
        <strain evidence="11">Sp3</strain>
    </source>
</reference>
<evidence type="ECO:0000256" key="7">
    <source>
        <dbReference type="ARBA" id="ARBA00023014"/>
    </source>
</evidence>
<dbReference type="Gene3D" id="3.40.50.11540">
    <property type="entry name" value="NADH-ubiquinone oxidoreductase 51kDa subunit"/>
    <property type="match status" value="1"/>
</dbReference>
<evidence type="ECO:0000256" key="5">
    <source>
        <dbReference type="ARBA" id="ARBA00022982"/>
    </source>
</evidence>
<keyword evidence="1 8" id="KW-0813">Transport</keyword>
<dbReference type="Pfam" id="PF01512">
    <property type="entry name" value="Complex1_51K"/>
    <property type="match status" value="1"/>
</dbReference>
<dbReference type="AlphaFoldDB" id="A0A0B7MGS9"/>
<keyword evidence="3 8" id="KW-0479">Metal-binding</keyword>
<evidence type="ECO:0000256" key="8">
    <source>
        <dbReference type="HAMAP-Rule" id="MF_00461"/>
    </source>
</evidence>
<dbReference type="GO" id="GO:0046872">
    <property type="term" value="F:metal ion binding"/>
    <property type="evidence" value="ECO:0007669"/>
    <property type="project" value="UniProtKB-KW"/>
</dbReference>
<comment type="subcellular location">
    <subcellularLocation>
        <location evidence="8">Cell membrane</location>
        <topology evidence="8">Peripheral membrane protein</topology>
    </subcellularLocation>
</comment>
<comment type="function">
    <text evidence="8">Part of a membrane-bound complex that couples electron transfer with translocation of ions across the membrane.</text>
</comment>
<keyword evidence="6 8" id="KW-0408">Iron</keyword>
<dbReference type="InterPro" id="IPR017900">
    <property type="entry name" value="4Fe4S_Fe_S_CS"/>
</dbReference>
<dbReference type="EC" id="7.-.-.-" evidence="8"/>
<dbReference type="GO" id="GO:0051539">
    <property type="term" value="F:4 iron, 4 sulfur cluster binding"/>
    <property type="evidence" value="ECO:0007669"/>
    <property type="project" value="UniProtKB-KW"/>
</dbReference>
<dbReference type="HAMAP" id="MF_00461">
    <property type="entry name" value="RsxC_RnfC"/>
    <property type="match status" value="1"/>
</dbReference>
<protein>
    <recommendedName>
        <fullName evidence="8">Ion-translocating oxidoreductase complex subunit C</fullName>
        <ecNumber evidence="8">7.-.-.-</ecNumber>
    </recommendedName>
    <alternativeName>
        <fullName evidence="8">Rnf electron transport complex subunit C</fullName>
    </alternativeName>
</protein>
<keyword evidence="2 8" id="KW-0004">4Fe-4S</keyword>
<dbReference type="PANTHER" id="PTHR43034:SF2">
    <property type="entry name" value="ION-TRANSLOCATING OXIDOREDUCTASE COMPLEX SUBUNIT C"/>
    <property type="match status" value="1"/>
</dbReference>
<dbReference type="Proteomes" id="UP000046155">
    <property type="component" value="Unassembled WGS sequence"/>
</dbReference>
<keyword evidence="7 8" id="KW-0411">Iron-sulfur</keyword>
<feature type="binding site" evidence="8">
    <location>
        <position position="362"/>
    </location>
    <ligand>
        <name>[4Fe-4S] cluster</name>
        <dbReference type="ChEBI" id="CHEBI:49883"/>
        <label>2</label>
    </ligand>
</feature>
<dbReference type="GO" id="GO:0022900">
    <property type="term" value="P:electron transport chain"/>
    <property type="evidence" value="ECO:0007669"/>
    <property type="project" value="UniProtKB-UniRule"/>
</dbReference>
<dbReference type="NCBIfam" id="TIGR01945">
    <property type="entry name" value="rnfC"/>
    <property type="match status" value="1"/>
</dbReference>
<organism evidence="10 11">
    <name type="scientific">Syntrophaceticus schinkii</name>
    <dbReference type="NCBI Taxonomy" id="499207"/>
    <lineage>
        <taxon>Bacteria</taxon>
        <taxon>Bacillati</taxon>
        <taxon>Bacillota</taxon>
        <taxon>Clostridia</taxon>
        <taxon>Thermoanaerobacterales</taxon>
        <taxon>Thermoanaerobacterales Family III. Incertae Sedis</taxon>
        <taxon>Syntrophaceticus</taxon>
    </lineage>
</organism>
<feature type="domain" description="4Fe-4S ferredoxin-type" evidence="9">
    <location>
        <begin position="311"/>
        <end position="343"/>
    </location>
</feature>
<dbReference type="Pfam" id="PF13237">
    <property type="entry name" value="Fer4_10"/>
    <property type="match status" value="1"/>
</dbReference>
<dbReference type="PROSITE" id="PS00198">
    <property type="entry name" value="4FE4S_FER_1"/>
    <property type="match status" value="2"/>
</dbReference>
<dbReference type="InterPro" id="IPR019554">
    <property type="entry name" value="Soluble_ligand-bd"/>
</dbReference>
<keyword evidence="11" id="KW-1185">Reference proteome</keyword>
<feature type="binding site" evidence="8">
    <location>
        <position position="372"/>
    </location>
    <ligand>
        <name>[4Fe-4S] cluster</name>
        <dbReference type="ChEBI" id="CHEBI:49883"/>
        <label>1</label>
    </ligand>
</feature>
<feature type="binding site" evidence="8">
    <location>
        <position position="322"/>
    </location>
    <ligand>
        <name>[4Fe-4S] cluster</name>
        <dbReference type="ChEBI" id="CHEBI:49883"/>
        <label>1</label>
    </ligand>
</feature>
<dbReference type="PANTHER" id="PTHR43034">
    <property type="entry name" value="ION-TRANSLOCATING OXIDOREDUCTASE COMPLEX SUBUNIT C"/>
    <property type="match status" value="1"/>
</dbReference>
<comment type="similarity">
    <text evidence="8">Belongs to the 4Fe4S bacterial-type ferredoxin family. RnfC subfamily.</text>
</comment>
<dbReference type="InterPro" id="IPR010208">
    <property type="entry name" value="Ion_transpt_RnfC/RsxC"/>
</dbReference>
<dbReference type="InterPro" id="IPR011538">
    <property type="entry name" value="Nuo51_FMN-bd"/>
</dbReference>
<keyword evidence="4 8" id="KW-0677">Repeat</keyword>
<evidence type="ECO:0000256" key="4">
    <source>
        <dbReference type="ARBA" id="ARBA00022737"/>
    </source>
</evidence>
<gene>
    <name evidence="8 10" type="primary">rnfC</name>
    <name evidence="10" type="ORF">SSCH_420053</name>
</gene>
<evidence type="ECO:0000256" key="1">
    <source>
        <dbReference type="ARBA" id="ARBA00022448"/>
    </source>
</evidence>
<sequence>MPIVNKGDNVKKGQVIAAAAEGAVSSNVHATISGTVVDISEQPHPSFGECLAIIIESDGLDQWAEGIPTERHWQNLSNTEIIEMIKNAGIVGLGGAAFPTYIKLTPPEDNPIDTLIINAAECEPYLTADHRIMLENAERIATGILIIKKILAVDNVIIGVEDNKMDAVRVLTDALAEHHVKVVAVPTRYPHGAEKMLITTLLKREIPSGKLPMSVGVVVQNVGTALAICDAVRNGIPLIERVVTLSGGAIKEPKNLLLRIGTTFADAIEQCGGFKFPPAKLIMGGPLMGVTQFTADVPVIKGTNGILAFSKQEIHDGPEASCIRCGQCIDICPMGLNPSMLSILAERSLVEEALNDYHLLDCMECGCCAYMCPAKRKNVHYIRYAKKLSAQMSAQKGG</sequence>
<evidence type="ECO:0000256" key="2">
    <source>
        <dbReference type="ARBA" id="ARBA00022485"/>
    </source>
</evidence>
<keyword evidence="5 8" id="KW-0249">Electron transport</keyword>
<keyword evidence="8" id="KW-1278">Translocase</keyword>
<evidence type="ECO:0000313" key="10">
    <source>
        <dbReference type="EMBL" id="CEO89260.1"/>
    </source>
</evidence>
<dbReference type="SUPFAM" id="SSF46548">
    <property type="entry name" value="alpha-helical ferredoxin"/>
    <property type="match status" value="1"/>
</dbReference>
<dbReference type="InterPro" id="IPR017896">
    <property type="entry name" value="4Fe4S_Fe-S-bd"/>
</dbReference>
<dbReference type="Gene3D" id="3.30.70.20">
    <property type="match status" value="1"/>
</dbReference>
<feature type="binding site" evidence="8">
    <location>
        <position position="328"/>
    </location>
    <ligand>
        <name>[4Fe-4S] cluster</name>
        <dbReference type="ChEBI" id="CHEBI:49883"/>
        <label>1</label>
    </ligand>
</feature>
<feature type="binding site" evidence="8">
    <location>
        <position position="368"/>
    </location>
    <ligand>
        <name>[4Fe-4S] cluster</name>
        <dbReference type="ChEBI" id="CHEBI:49883"/>
        <label>2</label>
    </ligand>
</feature>
<dbReference type="NCBIfam" id="NF003454">
    <property type="entry name" value="PRK05035.1"/>
    <property type="match status" value="1"/>
</dbReference>
<feature type="binding site" evidence="8">
    <location>
        <position position="332"/>
    </location>
    <ligand>
        <name>[4Fe-4S] cluster</name>
        <dbReference type="ChEBI" id="CHEBI:49883"/>
        <label>2</label>
    </ligand>
</feature>
<dbReference type="InterPro" id="IPR037225">
    <property type="entry name" value="Nuo51_FMN-bd_sf"/>
</dbReference>
<dbReference type="InterPro" id="IPR026902">
    <property type="entry name" value="RnfC_N"/>
</dbReference>
<name>A0A0B7MGS9_9FIRM</name>
<comment type="cofactor">
    <cofactor evidence="8">
        <name>[4Fe-4S] cluster</name>
        <dbReference type="ChEBI" id="CHEBI:49883"/>
    </cofactor>
    <text evidence="8">Binds 2 [4Fe-4S] clusters per subunit.</text>
</comment>
<keyword evidence="8" id="KW-0472">Membrane</keyword>
<keyword evidence="8" id="KW-1003">Cell membrane</keyword>
<evidence type="ECO:0000313" key="11">
    <source>
        <dbReference type="Proteomes" id="UP000046155"/>
    </source>
</evidence>
<feature type="binding site" evidence="8">
    <location>
        <position position="325"/>
    </location>
    <ligand>
        <name>[4Fe-4S] cluster</name>
        <dbReference type="ChEBI" id="CHEBI:49883"/>
        <label>1</label>
    </ligand>
</feature>
<proteinExistence type="inferred from homology"/>
<feature type="binding site" evidence="8">
    <location>
        <position position="365"/>
    </location>
    <ligand>
        <name>[4Fe-4S] cluster</name>
        <dbReference type="ChEBI" id="CHEBI:49883"/>
        <label>2</label>
    </ligand>
</feature>